<feature type="transmembrane region" description="Helical" evidence="6">
    <location>
        <begin position="121"/>
        <end position="142"/>
    </location>
</feature>
<feature type="transmembrane region" description="Helical" evidence="6">
    <location>
        <begin position="390"/>
        <end position="414"/>
    </location>
</feature>
<evidence type="ECO:0000256" key="5">
    <source>
        <dbReference type="ARBA" id="ARBA00023136"/>
    </source>
</evidence>
<organism evidence="7 8">
    <name type="scientific">Rhodocytophaga aerolata</name>
    <dbReference type="NCBI Taxonomy" id="455078"/>
    <lineage>
        <taxon>Bacteria</taxon>
        <taxon>Pseudomonadati</taxon>
        <taxon>Bacteroidota</taxon>
        <taxon>Cytophagia</taxon>
        <taxon>Cytophagales</taxon>
        <taxon>Rhodocytophagaceae</taxon>
        <taxon>Rhodocytophaga</taxon>
    </lineage>
</organism>
<dbReference type="InterPro" id="IPR002293">
    <property type="entry name" value="AA/rel_permease1"/>
</dbReference>
<dbReference type="EMBL" id="JAUKPO010000008">
    <property type="protein sequence ID" value="MDO1447770.1"/>
    <property type="molecule type" value="Genomic_DNA"/>
</dbReference>
<dbReference type="RefSeq" id="WP_302038574.1">
    <property type="nucleotide sequence ID" value="NZ_JAUKPO010000008.1"/>
</dbReference>
<comment type="subcellular location">
    <subcellularLocation>
        <location evidence="1">Cell membrane</location>
        <topology evidence="1">Multi-pass membrane protein</topology>
    </subcellularLocation>
</comment>
<feature type="transmembrane region" description="Helical" evidence="6">
    <location>
        <begin position="20"/>
        <end position="37"/>
    </location>
</feature>
<gene>
    <name evidence="7" type="primary">eat</name>
    <name evidence="7" type="ORF">Q0590_15975</name>
</gene>
<dbReference type="Pfam" id="PF13520">
    <property type="entry name" value="AA_permease_2"/>
    <property type="match status" value="1"/>
</dbReference>
<feature type="transmembrane region" description="Helical" evidence="6">
    <location>
        <begin position="93"/>
        <end position="115"/>
    </location>
</feature>
<feature type="transmembrane region" description="Helical" evidence="6">
    <location>
        <begin position="355"/>
        <end position="378"/>
    </location>
</feature>
<evidence type="ECO:0000256" key="2">
    <source>
        <dbReference type="ARBA" id="ARBA00022475"/>
    </source>
</evidence>
<keyword evidence="5 6" id="KW-0472">Membrane</keyword>
<evidence type="ECO:0000256" key="3">
    <source>
        <dbReference type="ARBA" id="ARBA00022692"/>
    </source>
</evidence>
<keyword evidence="2" id="KW-1003">Cell membrane</keyword>
<feature type="transmembrane region" description="Helical" evidence="6">
    <location>
        <begin position="149"/>
        <end position="169"/>
    </location>
</feature>
<feature type="transmembrane region" description="Helical" evidence="6">
    <location>
        <begin position="49"/>
        <end position="72"/>
    </location>
</feature>
<keyword evidence="4 6" id="KW-1133">Transmembrane helix</keyword>
<name>A0ABT8R6P0_9BACT</name>
<protein>
    <submittedName>
        <fullName evidence="7">Ethanolamine permease</fullName>
    </submittedName>
</protein>
<dbReference type="PANTHER" id="PTHR42770">
    <property type="entry name" value="AMINO ACID TRANSPORTER-RELATED"/>
    <property type="match status" value="1"/>
</dbReference>
<dbReference type="Proteomes" id="UP001168528">
    <property type="component" value="Unassembled WGS sequence"/>
</dbReference>
<dbReference type="PANTHER" id="PTHR42770:SF7">
    <property type="entry name" value="MEMBRANE PROTEIN"/>
    <property type="match status" value="1"/>
</dbReference>
<sequence>MLHQTKAETVSLNRSLGPFMLWGLGVGLVISGMYFGWNLGLEKGGTLGFAIATFFVIILYTTFTFSYTELACAIPKAGGAFDYAHKALGEKMGFVCGIAQIIEFVFAPPAIAAAIGAYFQIYFPSVPGILIAITAYVFFTALNIIGVKLAATFELFVTIFAVAELLLFAGVTLPHFQAANFTKNAFPNGYAGIFASIPFAIWFFLAIEGLANLAEETVDPDKNIKKGFGWALFTLVALCILTFVSAVGVDGWERIVYTPTGEPSDSPLPLALSVIVGNNNLLYHLLIGIGLMGLVASFHGIILAAGRATFEFGRVGYFPAILGKLHPVRKTPAVALVVNMLVGIVALLTGKTGEIITIACMGALSLYIISMFSLFALRRNYPDMPRPFKVPLYPAFPAIALVIALVAFIAVCIYNPGLTLIYFGILCFTYVGYFWFLKRSQTR</sequence>
<dbReference type="Gene3D" id="1.20.1740.10">
    <property type="entry name" value="Amino acid/polyamine transporter I"/>
    <property type="match status" value="1"/>
</dbReference>
<keyword evidence="3 6" id="KW-0812">Transmembrane</keyword>
<feature type="transmembrane region" description="Helical" evidence="6">
    <location>
        <begin position="228"/>
        <end position="249"/>
    </location>
</feature>
<evidence type="ECO:0000313" key="7">
    <source>
        <dbReference type="EMBL" id="MDO1447770.1"/>
    </source>
</evidence>
<dbReference type="InterPro" id="IPR050367">
    <property type="entry name" value="APC_superfamily"/>
</dbReference>
<feature type="transmembrane region" description="Helical" evidence="6">
    <location>
        <begin position="331"/>
        <end position="349"/>
    </location>
</feature>
<proteinExistence type="predicted"/>
<reference evidence="7" key="1">
    <citation type="submission" date="2023-07" db="EMBL/GenBank/DDBJ databases">
        <title>The genome sequence of Rhodocytophaga aerolata KACC 12507.</title>
        <authorList>
            <person name="Zhang X."/>
        </authorList>
    </citation>
    <scope>NUCLEOTIDE SEQUENCE</scope>
    <source>
        <strain evidence="7">KACC 12507</strain>
    </source>
</reference>
<dbReference type="InterPro" id="IPR004757">
    <property type="entry name" value="EtNH_permease"/>
</dbReference>
<feature type="transmembrane region" description="Helical" evidence="6">
    <location>
        <begin position="281"/>
        <end position="310"/>
    </location>
</feature>
<evidence type="ECO:0000256" key="4">
    <source>
        <dbReference type="ARBA" id="ARBA00022989"/>
    </source>
</evidence>
<evidence type="ECO:0000313" key="8">
    <source>
        <dbReference type="Proteomes" id="UP001168528"/>
    </source>
</evidence>
<evidence type="ECO:0000256" key="6">
    <source>
        <dbReference type="SAM" id="Phobius"/>
    </source>
</evidence>
<feature type="transmembrane region" description="Helical" evidence="6">
    <location>
        <begin position="420"/>
        <end position="437"/>
    </location>
</feature>
<evidence type="ECO:0000256" key="1">
    <source>
        <dbReference type="ARBA" id="ARBA00004651"/>
    </source>
</evidence>
<feature type="transmembrane region" description="Helical" evidence="6">
    <location>
        <begin position="189"/>
        <end position="207"/>
    </location>
</feature>
<comment type="caution">
    <text evidence="7">The sequence shown here is derived from an EMBL/GenBank/DDBJ whole genome shotgun (WGS) entry which is preliminary data.</text>
</comment>
<accession>A0ABT8R6P0</accession>
<dbReference type="PIRSF" id="PIRSF006060">
    <property type="entry name" value="AA_transporter"/>
    <property type="match status" value="1"/>
</dbReference>
<keyword evidence="8" id="KW-1185">Reference proteome</keyword>
<dbReference type="NCBIfam" id="TIGR00908">
    <property type="entry name" value="2A0305"/>
    <property type="match status" value="1"/>
</dbReference>